<evidence type="ECO:0000259" key="18">
    <source>
        <dbReference type="PROSITE" id="PS50026"/>
    </source>
</evidence>
<keyword evidence="10 16" id="KW-1133">Transmembrane helix</keyword>
<dbReference type="InterPro" id="IPR000742">
    <property type="entry name" value="EGF"/>
</dbReference>
<feature type="domain" description="Protein kinase" evidence="17">
    <location>
        <begin position="207"/>
        <end position="512"/>
    </location>
</feature>
<gene>
    <name evidence="20" type="ORF">FSB_LOCUS37802</name>
</gene>
<evidence type="ECO:0000256" key="10">
    <source>
        <dbReference type="ARBA" id="ARBA00022989"/>
    </source>
</evidence>
<dbReference type="SUPFAM" id="SSF51110">
    <property type="entry name" value="alpha-D-mannose-specific plant lectins"/>
    <property type="match status" value="1"/>
</dbReference>
<evidence type="ECO:0000256" key="15">
    <source>
        <dbReference type="PROSITE-ProRule" id="PRU10141"/>
    </source>
</evidence>
<dbReference type="PROSITE" id="PS00107">
    <property type="entry name" value="PROTEIN_KINASE_ATP"/>
    <property type="match status" value="1"/>
</dbReference>
<dbReference type="Gene3D" id="1.10.510.10">
    <property type="entry name" value="Transferase(Phosphotransferase) domain 1"/>
    <property type="match status" value="1"/>
</dbReference>
<evidence type="ECO:0000256" key="2">
    <source>
        <dbReference type="ARBA" id="ARBA00022475"/>
    </source>
</evidence>
<dbReference type="AlphaFoldDB" id="A0A2N9HE19"/>
<keyword evidence="14" id="KW-0245">EGF-like domain</keyword>
<dbReference type="InterPro" id="IPR036426">
    <property type="entry name" value="Bulb-type_lectin_dom_sf"/>
</dbReference>
<dbReference type="Gene3D" id="3.30.200.20">
    <property type="entry name" value="Phosphorylase Kinase, domain 1"/>
    <property type="match status" value="1"/>
</dbReference>
<accession>A0A2N9HE19</accession>
<keyword evidence="12" id="KW-1015">Disulfide bond</keyword>
<dbReference type="PROSITE" id="PS50026">
    <property type="entry name" value="EGF_3"/>
    <property type="match status" value="1"/>
</dbReference>
<keyword evidence="7 15" id="KW-0547">Nucleotide-binding</keyword>
<feature type="binding site" evidence="15">
    <location>
        <position position="354"/>
    </location>
    <ligand>
        <name>ATP</name>
        <dbReference type="ChEBI" id="CHEBI:30616"/>
    </ligand>
</feature>
<dbReference type="EMBL" id="OIVN01003267">
    <property type="protein sequence ID" value="SPD09920.1"/>
    <property type="molecule type" value="Genomic_DNA"/>
</dbReference>
<comment type="subcellular location">
    <subcellularLocation>
        <location evidence="1">Cell membrane</location>
        <topology evidence="1">Single-pass type I membrane protein</topology>
    </subcellularLocation>
</comment>
<dbReference type="GO" id="GO:0048544">
    <property type="term" value="P:recognition of pollen"/>
    <property type="evidence" value="ECO:0007669"/>
    <property type="project" value="InterPro"/>
</dbReference>
<keyword evidence="2" id="KW-1003">Cell membrane</keyword>
<dbReference type="InterPro" id="IPR000719">
    <property type="entry name" value="Prot_kinase_dom"/>
</dbReference>
<keyword evidence="3" id="KW-0723">Serine/threonine-protein kinase</keyword>
<reference evidence="20" key="1">
    <citation type="submission" date="2018-02" db="EMBL/GenBank/DDBJ databases">
        <authorList>
            <person name="Cohen D.B."/>
            <person name="Kent A.D."/>
        </authorList>
    </citation>
    <scope>NUCLEOTIDE SEQUENCE</scope>
</reference>
<dbReference type="InterPro" id="IPR011009">
    <property type="entry name" value="Kinase-like_dom_sf"/>
</dbReference>
<keyword evidence="13" id="KW-0325">Glycoprotein</keyword>
<comment type="caution">
    <text evidence="14">Lacks conserved residue(s) required for the propagation of feature annotation.</text>
</comment>
<evidence type="ECO:0000256" key="3">
    <source>
        <dbReference type="ARBA" id="ARBA00022527"/>
    </source>
</evidence>
<dbReference type="GO" id="GO:0005524">
    <property type="term" value="F:ATP binding"/>
    <property type="evidence" value="ECO:0007669"/>
    <property type="project" value="UniProtKB-UniRule"/>
</dbReference>
<feature type="domain" description="Bulb-type lectin" evidence="19">
    <location>
        <begin position="1"/>
        <end position="90"/>
    </location>
</feature>
<name>A0A2N9HE19_FAGSY</name>
<evidence type="ECO:0000256" key="8">
    <source>
        <dbReference type="ARBA" id="ARBA00022777"/>
    </source>
</evidence>
<keyword evidence="11 16" id="KW-0472">Membrane</keyword>
<keyword evidence="8" id="KW-0418">Kinase</keyword>
<dbReference type="Pfam" id="PF11883">
    <property type="entry name" value="DUF3403"/>
    <property type="match status" value="1"/>
</dbReference>
<keyword evidence="6" id="KW-0732">Signal</keyword>
<evidence type="ECO:0008006" key="21">
    <source>
        <dbReference type="Google" id="ProtNLM"/>
    </source>
</evidence>
<dbReference type="InterPro" id="IPR017441">
    <property type="entry name" value="Protein_kinase_ATP_BS"/>
</dbReference>
<dbReference type="PANTHER" id="PTHR27002">
    <property type="entry name" value="RECEPTOR-LIKE SERINE/THREONINE-PROTEIN KINASE SD1-8"/>
    <property type="match status" value="1"/>
</dbReference>
<evidence type="ECO:0000256" key="6">
    <source>
        <dbReference type="ARBA" id="ARBA00022729"/>
    </source>
</evidence>
<dbReference type="InterPro" id="IPR000858">
    <property type="entry name" value="S_locus_glycoprot_dom"/>
</dbReference>
<evidence type="ECO:0000313" key="20">
    <source>
        <dbReference type="EMBL" id="SPD09920.1"/>
    </source>
</evidence>
<proteinExistence type="predicted"/>
<evidence type="ECO:0000256" key="4">
    <source>
        <dbReference type="ARBA" id="ARBA00022679"/>
    </source>
</evidence>
<dbReference type="PROSITE" id="PS50927">
    <property type="entry name" value="BULB_LECTIN"/>
    <property type="match status" value="1"/>
</dbReference>
<dbReference type="PANTHER" id="PTHR27002:SF616">
    <property type="entry name" value="RECEPTOR-LIKE SERINE_THREONINE-PROTEIN KINASE"/>
    <property type="match status" value="1"/>
</dbReference>
<dbReference type="Pfam" id="PF07714">
    <property type="entry name" value="PK_Tyr_Ser-Thr"/>
    <property type="match status" value="1"/>
</dbReference>
<sequence length="512" mass="57363">MVKKIPVQTVAWVANRFNPINDLSGLLMINNTGSVVLMSQNKSVVWNPLWESFDYPSDTFLPGMKMGWDLRKGTNKFYRIGPWNGLPFSGSPDLKPNPVYDFNFVSNEFEVYYTYTLKNESVISRVVLNQTSSTRERYIWIEDGLVWHRYSSVPRDYCDFYGLCGSNGNCIITGSPVCQCLQGFKPKSLEKWSLMDWLQGFVSNKPLSCHKDIRGSGCGCVMWFGDLVDIRQFPSGGQDLYIRMSGSELEARHVREIKKAVAVVAALAVVFGMLLVGFYIHRSRTNLQVKTERSRSIDYQNNEGQKEDLELPFLDLSTIACATGNFAINNKLGEGGFGSVYKGILEDEQEIAVKRLSRSSGQGVNEFKNEMHPKISDFGLARTFGGDQSEGSTNRVVGTYGYMAPEYAFDGQFSTKSDVFSFGILLLEIISGKKSRAFCHPNHSHNLIGHQRPEDRPSISSVVVMLGSESALPQPKQPGFFVEKDSNEGRCFLSKHESSSTNEITVTLLEAR</sequence>
<dbReference type="InterPro" id="IPR001245">
    <property type="entry name" value="Ser-Thr/Tyr_kinase_cat_dom"/>
</dbReference>
<evidence type="ECO:0000256" key="11">
    <source>
        <dbReference type="ARBA" id="ARBA00023136"/>
    </source>
</evidence>
<keyword evidence="4" id="KW-0808">Transferase</keyword>
<feature type="domain" description="EGF-like" evidence="18">
    <location>
        <begin position="154"/>
        <end position="190"/>
    </location>
</feature>
<keyword evidence="5 16" id="KW-0812">Transmembrane</keyword>
<dbReference type="Pfam" id="PF01453">
    <property type="entry name" value="B_lectin"/>
    <property type="match status" value="1"/>
</dbReference>
<evidence type="ECO:0000256" key="16">
    <source>
        <dbReference type="SAM" id="Phobius"/>
    </source>
</evidence>
<dbReference type="InterPro" id="IPR001480">
    <property type="entry name" value="Bulb-type_lectin_dom"/>
</dbReference>
<dbReference type="GO" id="GO:0004674">
    <property type="term" value="F:protein serine/threonine kinase activity"/>
    <property type="evidence" value="ECO:0007669"/>
    <property type="project" value="UniProtKB-KW"/>
</dbReference>
<evidence type="ECO:0000256" key="12">
    <source>
        <dbReference type="ARBA" id="ARBA00023157"/>
    </source>
</evidence>
<keyword evidence="9 15" id="KW-0067">ATP-binding</keyword>
<dbReference type="InterPro" id="IPR021820">
    <property type="entry name" value="S-locus_recpt_kinase_C"/>
</dbReference>
<organism evidence="20">
    <name type="scientific">Fagus sylvatica</name>
    <name type="common">Beechnut</name>
    <dbReference type="NCBI Taxonomy" id="28930"/>
    <lineage>
        <taxon>Eukaryota</taxon>
        <taxon>Viridiplantae</taxon>
        <taxon>Streptophyta</taxon>
        <taxon>Embryophyta</taxon>
        <taxon>Tracheophyta</taxon>
        <taxon>Spermatophyta</taxon>
        <taxon>Magnoliopsida</taxon>
        <taxon>eudicotyledons</taxon>
        <taxon>Gunneridae</taxon>
        <taxon>Pentapetalae</taxon>
        <taxon>rosids</taxon>
        <taxon>fabids</taxon>
        <taxon>Fagales</taxon>
        <taxon>Fagaceae</taxon>
        <taxon>Fagus</taxon>
    </lineage>
</organism>
<feature type="transmembrane region" description="Helical" evidence="16">
    <location>
        <begin position="260"/>
        <end position="280"/>
    </location>
</feature>
<evidence type="ECO:0000259" key="17">
    <source>
        <dbReference type="PROSITE" id="PS50011"/>
    </source>
</evidence>
<evidence type="ECO:0000256" key="13">
    <source>
        <dbReference type="ARBA" id="ARBA00023180"/>
    </source>
</evidence>
<dbReference type="SUPFAM" id="SSF56112">
    <property type="entry name" value="Protein kinase-like (PK-like)"/>
    <property type="match status" value="1"/>
</dbReference>
<evidence type="ECO:0000256" key="9">
    <source>
        <dbReference type="ARBA" id="ARBA00022840"/>
    </source>
</evidence>
<protein>
    <recommendedName>
        <fullName evidence="21">Protein kinase domain-containing protein</fullName>
    </recommendedName>
</protein>
<evidence type="ECO:0000256" key="5">
    <source>
        <dbReference type="ARBA" id="ARBA00022692"/>
    </source>
</evidence>
<dbReference type="PROSITE" id="PS50011">
    <property type="entry name" value="PROTEIN_KINASE_DOM"/>
    <property type="match status" value="1"/>
</dbReference>
<dbReference type="Pfam" id="PF00954">
    <property type="entry name" value="S_locus_glycop"/>
    <property type="match status" value="1"/>
</dbReference>
<dbReference type="GO" id="GO:0005886">
    <property type="term" value="C:plasma membrane"/>
    <property type="evidence" value="ECO:0007669"/>
    <property type="project" value="UniProtKB-SubCell"/>
</dbReference>
<evidence type="ECO:0000256" key="14">
    <source>
        <dbReference type="PROSITE-ProRule" id="PRU00076"/>
    </source>
</evidence>
<evidence type="ECO:0000256" key="7">
    <source>
        <dbReference type="ARBA" id="ARBA00022741"/>
    </source>
</evidence>
<evidence type="ECO:0000259" key="19">
    <source>
        <dbReference type="PROSITE" id="PS50927"/>
    </source>
</evidence>
<evidence type="ECO:0000256" key="1">
    <source>
        <dbReference type="ARBA" id="ARBA00004251"/>
    </source>
</evidence>